<evidence type="ECO:0000256" key="1">
    <source>
        <dbReference type="ARBA" id="ARBA00005380"/>
    </source>
</evidence>
<comment type="pathway">
    <text evidence="12">Carbohydrate metabolism; D-ribose degradation; D-ribose 5-phosphate from beta-D-ribopyranose: step 2/2.</text>
</comment>
<feature type="binding site" evidence="12">
    <location>
        <position position="286"/>
    </location>
    <ligand>
        <name>K(+)</name>
        <dbReference type="ChEBI" id="CHEBI:29103"/>
    </ligand>
</feature>
<feature type="binding site" evidence="12">
    <location>
        <position position="183"/>
    </location>
    <ligand>
        <name>ATP</name>
        <dbReference type="ChEBI" id="CHEBI:30616"/>
    </ligand>
</feature>
<dbReference type="CDD" id="cd01174">
    <property type="entry name" value="ribokinase"/>
    <property type="match status" value="1"/>
</dbReference>
<feature type="active site" description="Proton acceptor" evidence="12">
    <location>
        <position position="251"/>
    </location>
</feature>
<comment type="function">
    <text evidence="12">Catalyzes the phosphorylation of ribose at O-5 in a reaction requiring ATP and magnesium. The resulting D-ribose-5-phosphate can then be used either for sythesis of nucleotides, histidine, and tryptophan, or as a component of the pentose phosphate pathway.</text>
</comment>
<dbReference type="GO" id="GO:0005524">
    <property type="term" value="F:ATP binding"/>
    <property type="evidence" value="ECO:0007669"/>
    <property type="project" value="UniProtKB-UniRule"/>
</dbReference>
<comment type="cofactor">
    <cofactor evidence="12">
        <name>Mg(2+)</name>
        <dbReference type="ChEBI" id="CHEBI:18420"/>
    </cofactor>
    <text evidence="12">Requires a divalent cation, most likely magnesium in vivo, as an electrophilic catalyst to aid phosphoryl group transfer. It is the chelate of the metal and the nucleotide that is the actual substrate.</text>
</comment>
<evidence type="ECO:0000313" key="14">
    <source>
        <dbReference type="EMBL" id="RQW09876.1"/>
    </source>
</evidence>
<keyword evidence="10 12" id="KW-0630">Potassium</keyword>
<comment type="subunit">
    <text evidence="12">Homodimer.</text>
</comment>
<gene>
    <name evidence="12 14" type="primary">rbsK</name>
    <name evidence="14" type="ORF">EH198_17490</name>
</gene>
<feature type="binding site" evidence="12">
    <location>
        <position position="247"/>
    </location>
    <ligand>
        <name>K(+)</name>
        <dbReference type="ChEBI" id="CHEBI:29103"/>
    </ligand>
</feature>
<dbReference type="NCBIfam" id="TIGR02152">
    <property type="entry name" value="D_ribokin_bact"/>
    <property type="match status" value="1"/>
</dbReference>
<comment type="caution">
    <text evidence="12">Lacks conserved residue(s) required for the propagation of feature annotation.</text>
</comment>
<dbReference type="AlphaFoldDB" id="A0A3N9PXF0"/>
<accession>A0A3N9PXF0</accession>
<evidence type="ECO:0000313" key="15">
    <source>
        <dbReference type="Proteomes" id="UP000282529"/>
    </source>
</evidence>
<dbReference type="EC" id="2.7.1.15" evidence="2 12"/>
<evidence type="ECO:0000256" key="2">
    <source>
        <dbReference type="ARBA" id="ARBA00012035"/>
    </source>
</evidence>
<keyword evidence="4 12" id="KW-0808">Transferase</keyword>
<feature type="binding site" evidence="12">
    <location>
        <position position="251"/>
    </location>
    <ligand>
        <name>substrate</name>
    </ligand>
</feature>
<feature type="binding site" evidence="12">
    <location>
        <begin position="11"/>
        <end position="13"/>
    </location>
    <ligand>
        <name>substrate</name>
    </ligand>
</feature>
<dbReference type="PRINTS" id="PR00990">
    <property type="entry name" value="RIBOKINASE"/>
</dbReference>
<keyword evidence="15" id="KW-1185">Reference proteome</keyword>
<feature type="binding site" evidence="12">
    <location>
        <position position="290"/>
    </location>
    <ligand>
        <name>K(+)</name>
        <dbReference type="ChEBI" id="CHEBI:29103"/>
    </ligand>
</feature>
<dbReference type="InterPro" id="IPR002139">
    <property type="entry name" value="Ribo/fructo_kinase"/>
</dbReference>
<dbReference type="InterPro" id="IPR029056">
    <property type="entry name" value="Ribokinase-like"/>
</dbReference>
<comment type="similarity">
    <text evidence="1">Belongs to the carbohydrate kinase pfkB family.</text>
</comment>
<evidence type="ECO:0000256" key="8">
    <source>
        <dbReference type="ARBA" id="ARBA00022840"/>
    </source>
</evidence>
<dbReference type="GO" id="GO:0004747">
    <property type="term" value="F:ribokinase activity"/>
    <property type="evidence" value="ECO:0007669"/>
    <property type="project" value="UniProtKB-UniRule"/>
</dbReference>
<feature type="binding site" evidence="12">
    <location>
        <begin position="250"/>
        <end position="251"/>
    </location>
    <ligand>
        <name>ATP</name>
        <dbReference type="ChEBI" id="CHEBI:30616"/>
    </ligand>
</feature>
<keyword evidence="11 12" id="KW-0119">Carbohydrate metabolism</keyword>
<evidence type="ECO:0000259" key="13">
    <source>
        <dbReference type="Pfam" id="PF00294"/>
    </source>
</evidence>
<feature type="binding site" evidence="12">
    <location>
        <position position="245"/>
    </location>
    <ligand>
        <name>K(+)</name>
        <dbReference type="ChEBI" id="CHEBI:29103"/>
    </ligand>
</feature>
<feature type="binding site" evidence="12">
    <location>
        <position position="284"/>
    </location>
    <ligand>
        <name>K(+)</name>
        <dbReference type="ChEBI" id="CHEBI:29103"/>
    </ligand>
</feature>
<evidence type="ECO:0000256" key="7">
    <source>
        <dbReference type="ARBA" id="ARBA00022777"/>
    </source>
</evidence>
<comment type="subcellular location">
    <subcellularLocation>
        <location evidence="12">Cytoplasm</location>
    </subcellularLocation>
</comment>
<dbReference type="InterPro" id="IPR011877">
    <property type="entry name" value="Ribokinase"/>
</dbReference>
<feature type="binding site" evidence="12">
    <location>
        <begin position="219"/>
        <end position="224"/>
    </location>
    <ligand>
        <name>ATP</name>
        <dbReference type="ChEBI" id="CHEBI:30616"/>
    </ligand>
</feature>
<keyword evidence="7 12" id="KW-0418">Kinase</keyword>
<protein>
    <recommendedName>
        <fullName evidence="3 12">Ribokinase</fullName>
        <shortName evidence="12">RK</shortName>
        <ecNumber evidence="2 12">2.7.1.15</ecNumber>
    </recommendedName>
</protein>
<dbReference type="InterPro" id="IPR011611">
    <property type="entry name" value="PfkB_dom"/>
</dbReference>
<dbReference type="PROSITE" id="PS00584">
    <property type="entry name" value="PFKB_KINASES_2"/>
    <property type="match status" value="1"/>
</dbReference>
<evidence type="ECO:0000256" key="3">
    <source>
        <dbReference type="ARBA" id="ARBA00016943"/>
    </source>
</evidence>
<name>A0A3N9PXF0_9BACL</name>
<evidence type="ECO:0000256" key="11">
    <source>
        <dbReference type="ARBA" id="ARBA00023277"/>
    </source>
</evidence>
<dbReference type="GO" id="GO:0019303">
    <property type="term" value="P:D-ribose catabolic process"/>
    <property type="evidence" value="ECO:0007669"/>
    <property type="project" value="UniProtKB-UniRule"/>
</dbReference>
<feature type="binding site" evidence="12">
    <location>
        <position position="139"/>
    </location>
    <ligand>
        <name>substrate</name>
    </ligand>
</feature>
<dbReference type="HAMAP" id="MF_01987">
    <property type="entry name" value="Ribokinase"/>
    <property type="match status" value="1"/>
</dbReference>
<dbReference type="RefSeq" id="WP_124696798.1">
    <property type="nucleotide sequence ID" value="NZ_JBHUFE010000005.1"/>
</dbReference>
<sequence>MGDILVVGSINMDIINKVERHPSVGETISALETETGPGGKGANQAVAASRMGSQVTLAGAVGTDSYGEELLALLNGENVNTERIMVKEGLTGLAFITVNGAGHNHIIVSPGANEKLSEADLLPLMPELNQAKALIVQNEIPWAVSAYIIKEARARNVKVLVNPAPVEHFPVTILPSIDLLIVNQHESEALTGLQAKDHVQAVQAAQRLLDLGANAVVLTLGEQGVIYLDRNGEYFREAFQVSAVDTTAAGDTFIGALASSIVKGKATQEAVDWACAAAAICVTRKGAIPSIPYWEEVRALIEEANAIERGQSVK</sequence>
<dbReference type="Proteomes" id="UP000282529">
    <property type="component" value="Unassembled WGS sequence"/>
</dbReference>
<dbReference type="InterPro" id="IPR002173">
    <property type="entry name" value="Carboh/pur_kinase_PfkB_CS"/>
</dbReference>
<feature type="binding site" evidence="12">
    <location>
        <position position="281"/>
    </location>
    <ligand>
        <name>K(+)</name>
        <dbReference type="ChEBI" id="CHEBI:29103"/>
    </ligand>
</feature>
<dbReference type="Pfam" id="PF00294">
    <property type="entry name" value="PfkB"/>
    <property type="match status" value="1"/>
</dbReference>
<dbReference type="GO" id="GO:0005829">
    <property type="term" value="C:cytosol"/>
    <property type="evidence" value="ECO:0007669"/>
    <property type="project" value="TreeGrafter"/>
</dbReference>
<keyword evidence="5 12" id="KW-0479">Metal-binding</keyword>
<evidence type="ECO:0000256" key="5">
    <source>
        <dbReference type="ARBA" id="ARBA00022723"/>
    </source>
</evidence>
<feature type="binding site" evidence="12">
    <location>
        <begin position="39"/>
        <end position="43"/>
    </location>
    <ligand>
        <name>substrate</name>
    </ligand>
</feature>
<evidence type="ECO:0000256" key="12">
    <source>
        <dbReference type="HAMAP-Rule" id="MF_01987"/>
    </source>
</evidence>
<dbReference type="SUPFAM" id="SSF53613">
    <property type="entry name" value="Ribokinase-like"/>
    <property type="match status" value="1"/>
</dbReference>
<evidence type="ECO:0000256" key="4">
    <source>
        <dbReference type="ARBA" id="ARBA00022679"/>
    </source>
</evidence>
<comment type="activity regulation">
    <text evidence="12">Activated by a monovalent cation that binds near, but not in, the active site. The most likely occupant of the site in vivo is potassium. Ion binding induces a conformational change that may alter substrate affinity.</text>
</comment>
<evidence type="ECO:0000256" key="6">
    <source>
        <dbReference type="ARBA" id="ARBA00022741"/>
    </source>
</evidence>
<comment type="caution">
    <text evidence="14">The sequence shown here is derived from an EMBL/GenBank/DDBJ whole genome shotgun (WGS) entry which is preliminary data.</text>
</comment>
<dbReference type="PANTHER" id="PTHR10584">
    <property type="entry name" value="SUGAR KINASE"/>
    <property type="match status" value="1"/>
</dbReference>
<feature type="domain" description="Carbohydrate kinase PfkB" evidence="13">
    <location>
        <begin position="2"/>
        <end position="292"/>
    </location>
</feature>
<proteinExistence type="inferred from homology"/>
<keyword evidence="9 12" id="KW-0460">Magnesium</keyword>
<dbReference type="GO" id="GO:0046872">
    <property type="term" value="F:metal ion binding"/>
    <property type="evidence" value="ECO:0007669"/>
    <property type="project" value="UniProtKB-KW"/>
</dbReference>
<dbReference type="UniPathway" id="UPA00916">
    <property type="reaction ID" value="UER00889"/>
</dbReference>
<dbReference type="Gene3D" id="3.40.1190.20">
    <property type="match status" value="1"/>
</dbReference>
<keyword evidence="6 12" id="KW-0547">Nucleotide-binding</keyword>
<dbReference type="EMBL" id="RQPI01000011">
    <property type="protein sequence ID" value="RQW09876.1"/>
    <property type="molecule type" value="Genomic_DNA"/>
</dbReference>
<dbReference type="PANTHER" id="PTHR10584:SF166">
    <property type="entry name" value="RIBOKINASE"/>
    <property type="match status" value="1"/>
</dbReference>
<reference evidence="14 15" key="1">
    <citation type="submission" date="2018-11" db="EMBL/GenBank/DDBJ databases">
        <title>Genome sequence of strain 7197.</title>
        <authorList>
            <person name="Gao J."/>
            <person name="Sun J."/>
        </authorList>
    </citation>
    <scope>NUCLEOTIDE SEQUENCE [LARGE SCALE GENOMIC DNA]</scope>
    <source>
        <strain evidence="14 15">7197</strain>
    </source>
</reference>
<keyword evidence="12" id="KW-0963">Cytoplasm</keyword>
<organism evidence="14 15">
    <name type="scientific">Paenibacillus rhizophilus</name>
    <dbReference type="NCBI Taxonomy" id="1850366"/>
    <lineage>
        <taxon>Bacteria</taxon>
        <taxon>Bacillati</taxon>
        <taxon>Bacillota</taxon>
        <taxon>Bacilli</taxon>
        <taxon>Bacillales</taxon>
        <taxon>Paenibacillaceae</taxon>
        <taxon>Paenibacillus</taxon>
    </lineage>
</organism>
<evidence type="ECO:0000256" key="9">
    <source>
        <dbReference type="ARBA" id="ARBA00022842"/>
    </source>
</evidence>
<dbReference type="OrthoDB" id="9775849at2"/>
<comment type="similarity">
    <text evidence="12">Belongs to the carbohydrate kinase PfkB family. Ribokinase subfamily.</text>
</comment>
<evidence type="ECO:0000256" key="10">
    <source>
        <dbReference type="ARBA" id="ARBA00022958"/>
    </source>
</evidence>
<keyword evidence="8 12" id="KW-0067">ATP-binding</keyword>
<comment type="catalytic activity">
    <reaction evidence="12">
        <text>D-ribose + ATP = D-ribose 5-phosphate + ADP + H(+)</text>
        <dbReference type="Rhea" id="RHEA:13697"/>
        <dbReference type="ChEBI" id="CHEBI:15378"/>
        <dbReference type="ChEBI" id="CHEBI:30616"/>
        <dbReference type="ChEBI" id="CHEBI:47013"/>
        <dbReference type="ChEBI" id="CHEBI:78346"/>
        <dbReference type="ChEBI" id="CHEBI:456216"/>
        <dbReference type="EC" id="2.7.1.15"/>
    </reaction>
</comment>